<evidence type="ECO:0000256" key="8">
    <source>
        <dbReference type="ARBA" id="ARBA00023086"/>
    </source>
</evidence>
<dbReference type="InterPro" id="IPR023330">
    <property type="entry name" value="Rhabdovirus_ncapsid_N"/>
</dbReference>
<keyword evidence="4" id="KW-1139">Helical capsid protein</keyword>
<dbReference type="GO" id="GO:1990904">
    <property type="term" value="C:ribonucleoprotein complex"/>
    <property type="evidence" value="ECO:0007669"/>
    <property type="project" value="UniProtKB-KW"/>
</dbReference>
<dbReference type="GO" id="GO:0019013">
    <property type="term" value="C:viral nucleocapsid"/>
    <property type="evidence" value="ECO:0007669"/>
    <property type="project" value="UniProtKB-KW"/>
</dbReference>
<keyword evidence="7" id="KW-0694">RNA-binding</keyword>
<evidence type="ECO:0000256" key="5">
    <source>
        <dbReference type="ARBA" id="ARBA00022561"/>
    </source>
</evidence>
<keyword evidence="14" id="KW-1185">Reference proteome</keyword>
<keyword evidence="8 13" id="KW-0543">Viral nucleoprotein</keyword>
<dbReference type="SUPFAM" id="SSF140809">
    <property type="entry name" value="Rhabdovirus nucleoprotein-like"/>
    <property type="match status" value="1"/>
</dbReference>
<dbReference type="Gene3D" id="1.10.3610.10">
    <property type="entry name" value="Nucleoprotein"/>
    <property type="match status" value="1"/>
</dbReference>
<protein>
    <recommendedName>
        <fullName evidence="3">Nucleoprotein</fullName>
    </recommendedName>
    <alternativeName>
        <fullName evidence="11">Nucleocapsid protein</fullName>
    </alternativeName>
</protein>
<evidence type="ECO:0000256" key="7">
    <source>
        <dbReference type="ARBA" id="ARBA00022884"/>
    </source>
</evidence>
<evidence type="ECO:0000259" key="12">
    <source>
        <dbReference type="Pfam" id="PF00945"/>
    </source>
</evidence>
<dbReference type="Proteomes" id="UP001157428">
    <property type="component" value="Segment"/>
</dbReference>
<evidence type="ECO:0000313" key="13">
    <source>
        <dbReference type="EMBL" id="UBB42387.1"/>
    </source>
</evidence>
<evidence type="ECO:0000256" key="11">
    <source>
        <dbReference type="ARBA" id="ARBA00033344"/>
    </source>
</evidence>
<dbReference type="GO" id="GO:0003723">
    <property type="term" value="F:RNA binding"/>
    <property type="evidence" value="ECO:0007669"/>
    <property type="project" value="UniProtKB-KW"/>
</dbReference>
<reference evidence="13 14" key="1">
    <citation type="submission" date="2021-05" db="EMBL/GenBank/DDBJ databases">
        <title>Comparation of mammalian active virome structures and with host-virus interactions in sympatric communities.</title>
        <authorList>
            <person name="Tan Z."/>
            <person name="Nie F.-Y."/>
            <person name="Zhang Y.-Z."/>
        </authorList>
    </citation>
    <scope>NUCLEOTIDE SEQUENCE [LARGE SCALE GENOMIC DNA]</scope>
    <source>
        <strain evidence="13">WFB_Rpear</strain>
    </source>
</reference>
<keyword evidence="9" id="KW-1035">Host cytoplasm</keyword>
<evidence type="ECO:0000313" key="14">
    <source>
        <dbReference type="Proteomes" id="UP001157428"/>
    </source>
</evidence>
<keyword evidence="10" id="KW-0687">Ribonucleoprotein</keyword>
<keyword evidence="5" id="KW-0167">Capsid protein</keyword>
<evidence type="ECO:0000256" key="6">
    <source>
        <dbReference type="ARBA" id="ARBA00022844"/>
    </source>
</evidence>
<feature type="domain" description="Rhabdovirus nucleocapsid" evidence="12">
    <location>
        <begin position="17"/>
        <end position="405"/>
    </location>
</feature>
<dbReference type="Pfam" id="PF00945">
    <property type="entry name" value="Rhabdo_ncap"/>
    <property type="match status" value="1"/>
</dbReference>
<dbReference type="EMBL" id="MZ328291">
    <property type="protein sequence ID" value="UBB42387.1"/>
    <property type="molecule type" value="Viral_cRNA"/>
</dbReference>
<dbReference type="InterPro" id="IPR000448">
    <property type="entry name" value="Rhabdo_ncapsid"/>
</dbReference>
<dbReference type="KEGG" id="vg:80544121"/>
<comment type="subcellular location">
    <subcellularLocation>
        <location evidence="1">Host cytoplasm</location>
    </subcellularLocation>
    <subcellularLocation>
        <location evidence="2">Virion</location>
    </subcellularLocation>
</comment>
<evidence type="ECO:0000256" key="2">
    <source>
        <dbReference type="ARBA" id="ARBA00004328"/>
    </source>
</evidence>
<dbReference type="GO" id="GO:0019029">
    <property type="term" value="C:helical viral capsid"/>
    <property type="evidence" value="ECO:0007669"/>
    <property type="project" value="UniProtKB-KW"/>
</dbReference>
<evidence type="ECO:0000256" key="4">
    <source>
        <dbReference type="ARBA" id="ARBA00022497"/>
    </source>
</evidence>
<evidence type="ECO:0000256" key="1">
    <source>
        <dbReference type="ARBA" id="ARBA00004192"/>
    </source>
</evidence>
<dbReference type="InterPro" id="IPR023331">
    <property type="entry name" value="Rhabdovirus_ncapsid_C"/>
</dbReference>
<evidence type="ECO:0000256" key="3">
    <source>
        <dbReference type="ARBA" id="ARBA00014389"/>
    </source>
</evidence>
<sequence length="430" mass="49213">MDLPQIFSKKTQATYVAAVPLDKDPPEYPAEFFKRKLEKPTVNFPRSELTLDDTRKMVKGQIRDGVLELDLTKHYLRLVLKEIREQGTEDWVSFGIRILAKGEIGNPFCMVGIIEELNQKPLDSKNVDNSATSEDDLWMTTYLLAVYRIGRAANKNYQNKLIDDVNRLMATFPGTYISMVQTLQAYDTWPADIDYCKIVACVDMFFSRFKKSKWAILRFGTISSRYKDCAALTAMNHYAKLLGVDLVDALQWSFVSRVSDEIEQMLKPGQELDKPYSYMPYMMDLGISRMSPYSSVRNPAWHLFCHTIGSLLISQRSINARHLEAPDQSNILSNAELVAYVYQTRVKWSKNFKRAGTDDDSDALGLAQTVVLTTANLPKTTNADEWFAWMKMNDFELPDECKRVVAKVARRLKDSREGSIGQFAYLRLSD</sequence>
<dbReference type="RefSeq" id="YP_010805238.1">
    <property type="nucleotide sequence ID" value="NC_077129.1"/>
</dbReference>
<dbReference type="GO" id="GO:0030430">
    <property type="term" value="C:host cell cytoplasm"/>
    <property type="evidence" value="ECO:0007669"/>
    <property type="project" value="UniProtKB-SubCell"/>
</dbReference>
<evidence type="ECO:0000256" key="9">
    <source>
        <dbReference type="ARBA" id="ARBA00023200"/>
    </source>
</evidence>
<dbReference type="InterPro" id="IPR035961">
    <property type="entry name" value="Rhabdovirus_nucleoprotein-like"/>
</dbReference>
<keyword evidence="6" id="KW-0946">Virion</keyword>
<proteinExistence type="predicted"/>
<dbReference type="Gene3D" id="1.10.3570.10">
    <property type="entry name" value="Rhabdovirus nucleocapsid protein like domain"/>
    <property type="match status" value="1"/>
</dbReference>
<accession>A0AAX2ZAQ4</accession>
<evidence type="ECO:0000256" key="10">
    <source>
        <dbReference type="ARBA" id="ARBA00023274"/>
    </source>
</evidence>
<organism evidence="13 14">
    <name type="scientific">Wufeng Rhinolophus pearsonii tupavirus 1</name>
    <dbReference type="NCBI Taxonomy" id="2877511"/>
    <lineage>
        <taxon>Viruses</taxon>
        <taxon>Riboviria</taxon>
        <taxon>Orthornavirae</taxon>
        <taxon>Negarnaviricota</taxon>
        <taxon>Haploviricotina</taxon>
        <taxon>Monjiviricetes</taxon>
        <taxon>Mononegavirales</taxon>
        <taxon>Rhabdoviridae</taxon>
        <taxon>Alpharhabdovirinae</taxon>
        <taxon>Tupavirus</taxon>
        <taxon>Tupavirus pearsonii</taxon>
    </lineage>
</organism>
<name>A0AAX2ZAQ4_9RHAB</name>
<dbReference type="GeneID" id="80544121"/>